<dbReference type="GeneTree" id="ENSGT00910000147842"/>
<evidence type="ECO:0000256" key="1">
    <source>
        <dbReference type="SAM" id="Phobius"/>
    </source>
</evidence>
<dbReference type="AlphaFoldDB" id="A0A8C3WM92"/>
<evidence type="ECO:0000313" key="2">
    <source>
        <dbReference type="Ensembl" id="ENSCWAP00000018426.1"/>
    </source>
</evidence>
<protein>
    <submittedName>
        <fullName evidence="2">Uncharacterized protein</fullName>
    </submittedName>
</protein>
<dbReference type="Proteomes" id="UP000694540">
    <property type="component" value="Unplaced"/>
</dbReference>
<organism evidence="2 3">
    <name type="scientific">Catagonus wagneri</name>
    <name type="common">Chacoan peccary</name>
    <dbReference type="NCBI Taxonomy" id="51154"/>
    <lineage>
        <taxon>Eukaryota</taxon>
        <taxon>Metazoa</taxon>
        <taxon>Chordata</taxon>
        <taxon>Craniata</taxon>
        <taxon>Vertebrata</taxon>
        <taxon>Euteleostomi</taxon>
        <taxon>Mammalia</taxon>
        <taxon>Eutheria</taxon>
        <taxon>Laurasiatheria</taxon>
        <taxon>Artiodactyla</taxon>
        <taxon>Suina</taxon>
        <taxon>Tayassuidae</taxon>
        <taxon>Catagonus</taxon>
    </lineage>
</organism>
<proteinExistence type="predicted"/>
<dbReference type="Ensembl" id="ENSCWAT00000019998.1">
    <property type="protein sequence ID" value="ENSCWAP00000018426.1"/>
    <property type="gene ID" value="ENSCWAG00000014188.1"/>
</dbReference>
<reference evidence="2" key="1">
    <citation type="submission" date="2025-08" db="UniProtKB">
        <authorList>
            <consortium name="Ensembl"/>
        </authorList>
    </citation>
    <scope>IDENTIFICATION</scope>
</reference>
<keyword evidence="1" id="KW-1133">Transmembrane helix</keyword>
<keyword evidence="3" id="KW-1185">Reference proteome</keyword>
<evidence type="ECO:0000313" key="3">
    <source>
        <dbReference type="Proteomes" id="UP000694540"/>
    </source>
</evidence>
<name>A0A8C3WM92_9CETA</name>
<reference evidence="2" key="2">
    <citation type="submission" date="2025-09" db="UniProtKB">
        <authorList>
            <consortium name="Ensembl"/>
        </authorList>
    </citation>
    <scope>IDENTIFICATION</scope>
</reference>
<sequence length="125" mass="14129">MAHPVLLSVHTKYSLMLPAARPLKVIHASGWHSACLVIVLGMFHCCLRPVTLQHKNLFNVTMQSCLDLIVCQVQVRGPEESIPCEDRTRILMNTGQIRFLPLCHKRNTQAFSFRLKSWTAHGILG</sequence>
<feature type="transmembrane region" description="Helical" evidence="1">
    <location>
        <begin position="25"/>
        <end position="47"/>
    </location>
</feature>
<keyword evidence="1" id="KW-0812">Transmembrane</keyword>
<accession>A0A8C3WM92</accession>
<keyword evidence="1" id="KW-0472">Membrane</keyword>